<evidence type="ECO:0000256" key="1">
    <source>
        <dbReference type="SAM" id="Phobius"/>
    </source>
</evidence>
<feature type="transmembrane region" description="Helical" evidence="1">
    <location>
        <begin position="216"/>
        <end position="244"/>
    </location>
</feature>
<sequence>MTRHHKKKFPAFLWHRRLGLLLVAFIIMLAVTGIMLNHTDDLQLSHHRVNNALVLSLYEINPGQPPISYRTKQHVISQWDHQIYFDNRKLLNDSQQLRGVINTADIIIAVLSQDVLLLSPEGQLIDRYAMDHTLEKQTEIEHIGLFQNQVIIKMMDQSLWQADEDIINWQVTGLKHIEWAAPVQLSSALEEQLLKQYRGEGLPLERIVLDIHSGRIFGIIGVYLMDIAALIMIFLSLSGLWMWWKRGLKQRNKQPRKKKDYS</sequence>
<dbReference type="AlphaFoldDB" id="A0A3B0X533"/>
<organism evidence="2">
    <name type="scientific">hydrothermal vent metagenome</name>
    <dbReference type="NCBI Taxonomy" id="652676"/>
    <lineage>
        <taxon>unclassified sequences</taxon>
        <taxon>metagenomes</taxon>
        <taxon>ecological metagenomes</taxon>
    </lineage>
</organism>
<dbReference type="InterPro" id="IPR005625">
    <property type="entry name" value="PepSY-ass_TM"/>
</dbReference>
<dbReference type="EMBL" id="UOFG01000010">
    <property type="protein sequence ID" value="VAW58027.1"/>
    <property type="molecule type" value="Genomic_DNA"/>
</dbReference>
<keyword evidence="1" id="KW-0472">Membrane</keyword>
<dbReference type="PANTHER" id="PTHR34219:SF1">
    <property type="entry name" value="PEPSY DOMAIN-CONTAINING PROTEIN"/>
    <property type="match status" value="1"/>
</dbReference>
<reference evidence="2" key="1">
    <citation type="submission" date="2018-06" db="EMBL/GenBank/DDBJ databases">
        <authorList>
            <person name="Zhirakovskaya E."/>
        </authorList>
    </citation>
    <scope>NUCLEOTIDE SEQUENCE</scope>
</reference>
<proteinExistence type="predicted"/>
<evidence type="ECO:0000313" key="2">
    <source>
        <dbReference type="EMBL" id="VAW58027.1"/>
    </source>
</evidence>
<dbReference type="PANTHER" id="PTHR34219">
    <property type="entry name" value="IRON-REGULATED INNER MEMBRANE PROTEIN-RELATED"/>
    <property type="match status" value="1"/>
</dbReference>
<accession>A0A3B0X533</accession>
<dbReference type="Pfam" id="PF03929">
    <property type="entry name" value="PepSY_TM"/>
    <property type="match status" value="1"/>
</dbReference>
<protein>
    <recommendedName>
        <fullName evidence="3">PepSY domain-containing protein</fullName>
    </recommendedName>
</protein>
<keyword evidence="1" id="KW-0812">Transmembrane</keyword>
<gene>
    <name evidence="2" type="ORF">MNBD_GAMMA11-2473</name>
</gene>
<keyword evidence="1" id="KW-1133">Transmembrane helix</keyword>
<name>A0A3B0X533_9ZZZZ</name>
<evidence type="ECO:0008006" key="3">
    <source>
        <dbReference type="Google" id="ProtNLM"/>
    </source>
</evidence>